<dbReference type="RefSeq" id="WP_261757165.1">
    <property type="nucleotide sequence ID" value="NZ_CP104562.2"/>
</dbReference>
<feature type="compositionally biased region" description="Low complexity" evidence="1">
    <location>
        <begin position="36"/>
        <end position="46"/>
    </location>
</feature>
<dbReference type="Proteomes" id="UP001064933">
    <property type="component" value="Chromosome"/>
</dbReference>
<sequence length="82" mass="7747">MVTAASLEICVAAPAAGEPESSEDADADADADADSDAGAGPEADAGVCDDAGSPCASTDTGDIATALTPTTTTPPSIARHAA</sequence>
<keyword evidence="3" id="KW-1185">Reference proteome</keyword>
<gene>
    <name evidence="2" type="ORF">N4261_20805</name>
</gene>
<organism evidence="2 3">
    <name type="scientific">Roseateles amylovorans</name>
    <dbReference type="NCBI Taxonomy" id="2978473"/>
    <lineage>
        <taxon>Bacteria</taxon>
        <taxon>Pseudomonadati</taxon>
        <taxon>Pseudomonadota</taxon>
        <taxon>Betaproteobacteria</taxon>
        <taxon>Burkholderiales</taxon>
        <taxon>Sphaerotilaceae</taxon>
        <taxon>Roseateles</taxon>
    </lineage>
</organism>
<reference evidence="2" key="1">
    <citation type="submission" date="2022-10" db="EMBL/GenBank/DDBJ databases">
        <title>Characterization and whole genome sequencing of a new Roseateles species, isolated from fresh water.</title>
        <authorList>
            <person name="Guliayeva D.Y."/>
            <person name="Akhremchuk A.E."/>
            <person name="Sikolenko M.A."/>
            <person name="Valentovich L.N."/>
            <person name="Sidarenka A.V."/>
        </authorList>
    </citation>
    <scope>NUCLEOTIDE SEQUENCE</scope>
    <source>
        <strain evidence="2">BIM B-1768</strain>
    </source>
</reference>
<accession>A0ABY6B1M6</accession>
<feature type="region of interest" description="Disordered" evidence="1">
    <location>
        <begin position="13"/>
        <end position="82"/>
    </location>
</feature>
<evidence type="ECO:0000256" key="1">
    <source>
        <dbReference type="SAM" id="MobiDB-lite"/>
    </source>
</evidence>
<protein>
    <submittedName>
        <fullName evidence="2">Uncharacterized protein</fullName>
    </submittedName>
</protein>
<evidence type="ECO:0000313" key="2">
    <source>
        <dbReference type="EMBL" id="UXH77418.1"/>
    </source>
</evidence>
<proteinExistence type="predicted"/>
<evidence type="ECO:0000313" key="3">
    <source>
        <dbReference type="Proteomes" id="UP001064933"/>
    </source>
</evidence>
<dbReference type="EMBL" id="CP104562">
    <property type="protein sequence ID" value="UXH77418.1"/>
    <property type="molecule type" value="Genomic_DNA"/>
</dbReference>
<feature type="compositionally biased region" description="Acidic residues" evidence="1">
    <location>
        <begin position="20"/>
        <end position="35"/>
    </location>
</feature>
<name>A0ABY6B1M6_9BURK</name>